<protein>
    <submittedName>
        <fullName evidence="1">Uncharacterized protein</fullName>
    </submittedName>
</protein>
<gene>
    <name evidence="1" type="ORF">LEP1GSC008_1078</name>
</gene>
<evidence type="ECO:0000313" key="1">
    <source>
        <dbReference type="EMBL" id="EMK25486.1"/>
    </source>
</evidence>
<evidence type="ECO:0000313" key="2">
    <source>
        <dbReference type="Proteomes" id="UP000011980"/>
    </source>
</evidence>
<reference evidence="1 2" key="1">
    <citation type="submission" date="2013-01" db="EMBL/GenBank/DDBJ databases">
        <authorList>
            <person name="Harkins D.M."/>
            <person name="Durkin A.S."/>
            <person name="Brinkac L.M."/>
            <person name="Haft D.H."/>
            <person name="Selengut J.D."/>
            <person name="Sanka R."/>
            <person name="DePew J."/>
            <person name="Purushe J."/>
            <person name="Galloway R.L."/>
            <person name="Vinetz J.M."/>
            <person name="Sutton G.G."/>
            <person name="Nierman W.C."/>
            <person name="Fouts D.E."/>
        </authorList>
    </citation>
    <scope>NUCLEOTIDE SEQUENCE [LARGE SCALE GENOMIC DNA]</scope>
    <source>
        <strain evidence="1 2">Nikolaevo</strain>
    </source>
</reference>
<sequence>MLLLSGISSNTEKSPKAFLQSGALVEKTKILGEIELPGIPFVSNLYKKGADSESFFWESSENAIHNL</sequence>
<dbReference type="PATRIC" id="fig|1240687.3.peg.858"/>
<comment type="caution">
    <text evidence="1">The sequence shown here is derived from an EMBL/GenBank/DDBJ whole genome shotgun (WGS) entry which is preliminary data.</text>
</comment>
<name>M6FRX8_9LEPT</name>
<proteinExistence type="predicted"/>
<dbReference type="AlphaFoldDB" id="M6FRX8"/>
<dbReference type="Proteomes" id="UP000011980">
    <property type="component" value="Unassembled WGS sequence"/>
</dbReference>
<accession>M6FRX8</accession>
<dbReference type="EMBL" id="ANCE01000052">
    <property type="protein sequence ID" value="EMK25486.1"/>
    <property type="molecule type" value="Genomic_DNA"/>
</dbReference>
<organism evidence="1 2">
    <name type="scientific">Leptospira kirschneri serovar Bulgarica str. Nikolaevo</name>
    <dbReference type="NCBI Taxonomy" id="1240687"/>
    <lineage>
        <taxon>Bacteria</taxon>
        <taxon>Pseudomonadati</taxon>
        <taxon>Spirochaetota</taxon>
        <taxon>Spirochaetia</taxon>
        <taxon>Leptospirales</taxon>
        <taxon>Leptospiraceae</taxon>
        <taxon>Leptospira</taxon>
    </lineage>
</organism>